<evidence type="ECO:0000313" key="3">
    <source>
        <dbReference type="Proteomes" id="UP000284476"/>
    </source>
</evidence>
<dbReference type="PROSITE" id="PS51352">
    <property type="entry name" value="THIOREDOXIN_2"/>
    <property type="match status" value="1"/>
</dbReference>
<dbReference type="CDD" id="cd03023">
    <property type="entry name" value="DsbA_Com1_like"/>
    <property type="match status" value="1"/>
</dbReference>
<dbReference type="EMBL" id="SAUZ01000004">
    <property type="protein sequence ID" value="RWR22933.1"/>
    <property type="molecule type" value="Genomic_DNA"/>
</dbReference>
<protein>
    <submittedName>
        <fullName evidence="2">DsbA family protein</fullName>
    </submittedName>
</protein>
<dbReference type="Pfam" id="PF01323">
    <property type="entry name" value="DSBA"/>
    <property type="match status" value="1"/>
</dbReference>
<dbReference type="InterPro" id="IPR001853">
    <property type="entry name" value="DSBA-like_thioredoxin_dom"/>
</dbReference>
<organism evidence="2 3">
    <name type="scientific">Paenirhodobacter populi</name>
    <dbReference type="NCBI Taxonomy" id="2306993"/>
    <lineage>
        <taxon>Bacteria</taxon>
        <taxon>Pseudomonadati</taxon>
        <taxon>Pseudomonadota</taxon>
        <taxon>Alphaproteobacteria</taxon>
        <taxon>Rhodobacterales</taxon>
        <taxon>Rhodobacter group</taxon>
        <taxon>Paenirhodobacter</taxon>
    </lineage>
</organism>
<reference evidence="2 3" key="1">
    <citation type="submission" date="2019-01" db="EMBL/GenBank/DDBJ databases">
        <title>Sinorhodobacter populi sp. nov. isolated from the symptomatic bark tissue of Populus euramericana canker.</title>
        <authorList>
            <person name="Xu G."/>
        </authorList>
    </citation>
    <scope>NUCLEOTIDE SEQUENCE [LARGE SCALE GENOMIC DNA]</scope>
    <source>
        <strain evidence="2 3">SK2B-1</strain>
    </source>
</reference>
<gene>
    <name evidence="2" type="ORF">D2T30_04710</name>
</gene>
<dbReference type="InterPro" id="IPR036249">
    <property type="entry name" value="Thioredoxin-like_sf"/>
</dbReference>
<evidence type="ECO:0000313" key="2">
    <source>
        <dbReference type="EMBL" id="RWR22933.1"/>
    </source>
</evidence>
<dbReference type="SUPFAM" id="SSF52833">
    <property type="entry name" value="Thioredoxin-like"/>
    <property type="match status" value="1"/>
</dbReference>
<comment type="caution">
    <text evidence="2">The sequence shown here is derived from an EMBL/GenBank/DDBJ whole genome shotgun (WGS) entry which is preliminary data.</text>
</comment>
<evidence type="ECO:0000259" key="1">
    <source>
        <dbReference type="PROSITE" id="PS51352"/>
    </source>
</evidence>
<sequence>MTSILNDRPKGAAHRQSDWLKGPLVAVAVVATGAGSALAEPGYTDEFAQSARAWLLDNPEVVLEVFTLLEQQEAVKKADAQTGMISAHADALFGSDDGRKGNPLGQIVVVEFFDYQCGYCRAALAELTSALEGESEVAVVLKEFPILGPASEQAARLALAVRAEHGDEAYISFHNTLLAQKGQLNDTLLRMLAGAAGFDFDALSERGRQPDISGRIAENKRLAQALSINGTPAFVFRDGIVPGLMTADRLRDAFQRPGVRGI</sequence>
<dbReference type="AlphaFoldDB" id="A0A443JR00"/>
<dbReference type="Gene3D" id="3.40.30.10">
    <property type="entry name" value="Glutaredoxin"/>
    <property type="match status" value="1"/>
</dbReference>
<dbReference type="InterPro" id="IPR013766">
    <property type="entry name" value="Thioredoxin_domain"/>
</dbReference>
<dbReference type="GO" id="GO:0016491">
    <property type="term" value="F:oxidoreductase activity"/>
    <property type="evidence" value="ECO:0007669"/>
    <property type="project" value="InterPro"/>
</dbReference>
<accession>A0A443JR00</accession>
<feature type="domain" description="Thioredoxin" evidence="1">
    <location>
        <begin position="80"/>
        <end position="259"/>
    </location>
</feature>
<name>A0A443JR00_9RHOB</name>
<proteinExistence type="predicted"/>
<dbReference type="RefSeq" id="WP_128207917.1">
    <property type="nucleotide sequence ID" value="NZ_JBHRSO010000013.1"/>
</dbReference>
<dbReference type="Proteomes" id="UP000284476">
    <property type="component" value="Unassembled WGS sequence"/>
</dbReference>